<name>A0A2P5CCE1_PARAD</name>
<comment type="caution">
    <text evidence="1">The sequence shown here is derived from an EMBL/GenBank/DDBJ whole genome shotgun (WGS) entry which is preliminary data.</text>
</comment>
<keyword evidence="2" id="KW-1185">Reference proteome</keyword>
<proteinExistence type="predicted"/>
<evidence type="ECO:0000313" key="2">
    <source>
        <dbReference type="Proteomes" id="UP000237105"/>
    </source>
</evidence>
<evidence type="ECO:0000313" key="1">
    <source>
        <dbReference type="EMBL" id="PON58729.1"/>
    </source>
</evidence>
<accession>A0A2P5CCE1</accession>
<organism evidence="1 2">
    <name type="scientific">Parasponia andersonii</name>
    <name type="common">Sponia andersonii</name>
    <dbReference type="NCBI Taxonomy" id="3476"/>
    <lineage>
        <taxon>Eukaryota</taxon>
        <taxon>Viridiplantae</taxon>
        <taxon>Streptophyta</taxon>
        <taxon>Embryophyta</taxon>
        <taxon>Tracheophyta</taxon>
        <taxon>Spermatophyta</taxon>
        <taxon>Magnoliopsida</taxon>
        <taxon>eudicotyledons</taxon>
        <taxon>Gunneridae</taxon>
        <taxon>Pentapetalae</taxon>
        <taxon>rosids</taxon>
        <taxon>fabids</taxon>
        <taxon>Rosales</taxon>
        <taxon>Cannabaceae</taxon>
        <taxon>Parasponia</taxon>
    </lineage>
</organism>
<dbReference type="OrthoDB" id="10421850at2759"/>
<dbReference type="Proteomes" id="UP000237105">
    <property type="component" value="Unassembled WGS sequence"/>
</dbReference>
<protein>
    <submittedName>
        <fullName evidence="1">Uncharacterized protein</fullName>
    </submittedName>
</protein>
<dbReference type="EMBL" id="JXTB01000146">
    <property type="protein sequence ID" value="PON58729.1"/>
    <property type="molecule type" value="Genomic_DNA"/>
</dbReference>
<dbReference type="AlphaFoldDB" id="A0A2P5CCE1"/>
<gene>
    <name evidence="1" type="ORF">PanWU01x14_164650</name>
</gene>
<reference evidence="2" key="1">
    <citation type="submission" date="2016-06" db="EMBL/GenBank/DDBJ databases">
        <title>Parallel loss of symbiosis genes in relatives of nitrogen-fixing non-legume Parasponia.</title>
        <authorList>
            <person name="Van Velzen R."/>
            <person name="Holmer R."/>
            <person name="Bu F."/>
            <person name="Rutten L."/>
            <person name="Van Zeijl A."/>
            <person name="Liu W."/>
            <person name="Santuari L."/>
            <person name="Cao Q."/>
            <person name="Sharma T."/>
            <person name="Shen D."/>
            <person name="Roswanjaya Y."/>
            <person name="Wardhani T."/>
            <person name="Kalhor M.S."/>
            <person name="Jansen J."/>
            <person name="Van den Hoogen J."/>
            <person name="Gungor B."/>
            <person name="Hartog M."/>
            <person name="Hontelez J."/>
            <person name="Verver J."/>
            <person name="Yang W.-C."/>
            <person name="Schijlen E."/>
            <person name="Repin R."/>
            <person name="Schilthuizen M."/>
            <person name="Schranz E."/>
            <person name="Heidstra R."/>
            <person name="Miyata K."/>
            <person name="Fedorova E."/>
            <person name="Kohlen W."/>
            <person name="Bisseling T."/>
            <person name="Smit S."/>
            <person name="Geurts R."/>
        </authorList>
    </citation>
    <scope>NUCLEOTIDE SEQUENCE [LARGE SCALE GENOMIC DNA]</scope>
    <source>
        <strain evidence="2">cv. WU1-14</strain>
    </source>
</reference>
<sequence>MGDGELYCQKSSRRISIFDNSQPGVLVFDERQGHWRKLDGNGVMERMPKEIISARIVDVGGRMVMVWVQLRNNQGDAADFCTWYTEIWCTEIEKKKNNDDWWREFHSLNKILLHSNWLSQREKWQRNNVLVFSKIASSSQFL</sequence>